<dbReference type="EMBL" id="JBEOKT010000002">
    <property type="protein sequence ID" value="MER2996420.1"/>
    <property type="molecule type" value="Genomic_DNA"/>
</dbReference>
<dbReference type="Proteomes" id="UP001476807">
    <property type="component" value="Unassembled WGS sequence"/>
</dbReference>
<dbReference type="InterPro" id="IPR037066">
    <property type="entry name" value="Plug_dom_sf"/>
</dbReference>
<evidence type="ECO:0000313" key="2">
    <source>
        <dbReference type="EMBL" id="MER2996420.1"/>
    </source>
</evidence>
<evidence type="ECO:0008006" key="4">
    <source>
        <dbReference type="Google" id="ProtNLM"/>
    </source>
</evidence>
<dbReference type="Gene3D" id="2.170.130.10">
    <property type="entry name" value="TonB-dependent receptor, plug domain"/>
    <property type="match status" value="1"/>
</dbReference>
<dbReference type="SUPFAM" id="SSF56935">
    <property type="entry name" value="Porins"/>
    <property type="match status" value="1"/>
</dbReference>
<protein>
    <recommendedName>
        <fullName evidence="4">TonB-dependent receptor plug domain-containing protein</fullName>
    </recommendedName>
</protein>
<evidence type="ECO:0000313" key="3">
    <source>
        <dbReference type="Proteomes" id="UP001476807"/>
    </source>
</evidence>
<keyword evidence="3" id="KW-1185">Reference proteome</keyword>
<proteinExistence type="predicted"/>
<feature type="chain" id="PRO_5045846604" description="TonB-dependent receptor plug domain-containing protein" evidence="1">
    <location>
        <begin position="22"/>
        <end position="127"/>
    </location>
</feature>
<keyword evidence="1" id="KW-0732">Signal</keyword>
<organism evidence="2 3">
    <name type="scientific">Pontibacter populi</name>
    <dbReference type="NCBI Taxonomy" id="890055"/>
    <lineage>
        <taxon>Bacteria</taxon>
        <taxon>Pseudomonadati</taxon>
        <taxon>Bacteroidota</taxon>
        <taxon>Cytophagia</taxon>
        <taxon>Cytophagales</taxon>
        <taxon>Hymenobacteraceae</taxon>
        <taxon>Pontibacter</taxon>
    </lineage>
</organism>
<comment type="caution">
    <text evidence="2">The sequence shown here is derived from an EMBL/GenBank/DDBJ whole genome shotgun (WGS) entry which is preliminary data.</text>
</comment>
<dbReference type="RefSeq" id="WP_350410725.1">
    <property type="nucleotide sequence ID" value="NZ_JBEOKT010000002.1"/>
</dbReference>
<accession>A0ABV1RPY7</accession>
<gene>
    <name evidence="2" type="ORF">ABS362_02620</name>
</gene>
<sequence>MKYILSGVTLLLALISGNAVAQGNVEDNKIMSRLNTGEYAGPYFANDQNNPLVLLTDGDNTFKIGKSSLLNEIEESWIENMEVLKGAKATQLYGNEGANGVVIITLKEGVEATKLYLDRVKKEQSEQ</sequence>
<name>A0ABV1RPY7_9BACT</name>
<reference evidence="2 3" key="1">
    <citation type="submission" date="2024-06" db="EMBL/GenBank/DDBJ databases">
        <title>Pontibacter populi HYL7-15.</title>
        <authorList>
            <person name="Kim M.K."/>
        </authorList>
    </citation>
    <scope>NUCLEOTIDE SEQUENCE [LARGE SCALE GENOMIC DNA]</scope>
    <source>
        <strain evidence="2 3">HYL7-15</strain>
    </source>
</reference>
<evidence type="ECO:0000256" key="1">
    <source>
        <dbReference type="SAM" id="SignalP"/>
    </source>
</evidence>
<feature type="signal peptide" evidence="1">
    <location>
        <begin position="1"/>
        <end position="21"/>
    </location>
</feature>